<protein>
    <submittedName>
        <fullName evidence="1">Uncharacterized protein</fullName>
    </submittedName>
</protein>
<accession>A0A2A3ML39</accession>
<reference evidence="1 2" key="1">
    <citation type="submission" date="2017-09" db="EMBL/GenBank/DDBJ databases">
        <title>Pseudomonas abyssi sp. nov. isolated from Abyssopelagic Water.</title>
        <authorList>
            <person name="Wei Y."/>
        </authorList>
    </citation>
    <scope>NUCLEOTIDE SEQUENCE [LARGE SCALE GENOMIC DNA]</scope>
    <source>
        <strain evidence="1 2">MT5</strain>
    </source>
</reference>
<sequence length="63" mass="6771">MAVILLSVTLIVWGAPGSVTLRREGVYASMFARGGWRVNAMQAFIGLLNDPTTCRQAMSGGRD</sequence>
<dbReference type="AlphaFoldDB" id="A0A2A3ML39"/>
<proteinExistence type="predicted"/>
<dbReference type="EMBL" id="NTMR01000003">
    <property type="protein sequence ID" value="PBK05516.1"/>
    <property type="molecule type" value="Genomic_DNA"/>
</dbReference>
<comment type="caution">
    <text evidence="1">The sequence shown here is derived from an EMBL/GenBank/DDBJ whole genome shotgun (WGS) entry which is preliminary data.</text>
</comment>
<gene>
    <name evidence="1" type="ORF">CNQ84_03150</name>
</gene>
<keyword evidence="2" id="KW-1185">Reference proteome</keyword>
<organism evidence="1 2">
    <name type="scientific">Pseudomonas abyssi</name>
    <dbReference type="NCBI Taxonomy" id="170540"/>
    <lineage>
        <taxon>Bacteria</taxon>
        <taxon>Pseudomonadati</taxon>
        <taxon>Pseudomonadota</taxon>
        <taxon>Gammaproteobacteria</taxon>
        <taxon>Pseudomonadales</taxon>
        <taxon>Pseudomonadaceae</taxon>
        <taxon>Pseudomonas</taxon>
    </lineage>
</organism>
<evidence type="ECO:0000313" key="2">
    <source>
        <dbReference type="Proteomes" id="UP000242313"/>
    </source>
</evidence>
<name>A0A2A3ML39_9PSED</name>
<dbReference type="Proteomes" id="UP000242313">
    <property type="component" value="Unassembled WGS sequence"/>
</dbReference>
<evidence type="ECO:0000313" key="1">
    <source>
        <dbReference type="EMBL" id="PBK05516.1"/>
    </source>
</evidence>